<gene>
    <name evidence="2" type="ORF">DF182_29750</name>
</gene>
<protein>
    <recommendedName>
        <fullName evidence="4">Arylsulfotransferase N-terminal domain-containing protein</fullName>
    </recommendedName>
</protein>
<reference evidence="2 3" key="1">
    <citation type="submission" date="2018-05" db="EMBL/GenBank/DDBJ databases">
        <title>Chitinophaga sp. K3CV102501T nov., isolated from isolated from a monsoon evergreen broad-leaved forest soil.</title>
        <authorList>
            <person name="Lv Y."/>
        </authorList>
    </citation>
    <scope>NUCLEOTIDE SEQUENCE [LARGE SCALE GENOMIC DNA]</scope>
    <source>
        <strain evidence="2 3">GDMCC 1.1325</strain>
    </source>
</reference>
<dbReference type="EMBL" id="QFFJ01000002">
    <property type="protein sequence ID" value="RBL90638.1"/>
    <property type="molecule type" value="Genomic_DNA"/>
</dbReference>
<keyword evidence="1" id="KW-0732">Signal</keyword>
<evidence type="ECO:0000313" key="3">
    <source>
        <dbReference type="Proteomes" id="UP000253410"/>
    </source>
</evidence>
<dbReference type="AlphaFoldDB" id="A0A365XX43"/>
<evidence type="ECO:0008006" key="4">
    <source>
        <dbReference type="Google" id="ProtNLM"/>
    </source>
</evidence>
<name>A0A365XX43_9BACT</name>
<dbReference type="OrthoDB" id="610057at2"/>
<feature type="signal peptide" evidence="1">
    <location>
        <begin position="1"/>
        <end position="19"/>
    </location>
</feature>
<feature type="chain" id="PRO_5016875487" description="Arylsulfotransferase N-terminal domain-containing protein" evidence="1">
    <location>
        <begin position="20"/>
        <end position="559"/>
    </location>
</feature>
<proteinExistence type="predicted"/>
<evidence type="ECO:0000256" key="1">
    <source>
        <dbReference type="SAM" id="SignalP"/>
    </source>
</evidence>
<keyword evidence="3" id="KW-1185">Reference proteome</keyword>
<sequence>MSAKTMLASLCIIATNVFAQPSSPSVQRSEPFPEPTSGANRLLFMPDGNTLFFNFTPRKGIEVTVYNPNHQVSATTRSSIRSWSNWRMYTSQLRGLYAINGQAVVFLEQQIHLKPALYRLVFDAHSGALLSDTLVARLSRPNLLNHHVVSSNPEEIPSFVIKKDPDSDFYGIAMTNMGTRNAAKRIRVLHFSPHHTLLNDAFFEVPDNHLKYIDVADMHVNADSAVFLATFAYNNGVFYTRNSRIIIGKLQPGHRSFQTSVLEHTANMQVQNAALQYNRQDGHIYLLTTVQSRTTEEKPIMRTNLINRFALLMNVINPDNLTVKNHYFVRHNLLDTYAQQHLQYKYPYYGEIQDFRLNPDGSVQLLMEETDVTTRTIYDSTLLHFKTPTTNTITHLGGIGLVKLGADGKELDGYAIAKDQRAEAFINTFALNKRNQSGWTFRAADNWMNLSGFCSYDFFSADGRDYVIYNDYPSNKENTSERYRSQKTVYQMSRTNTVCAVYDGHQINKTWLYGEPAAGESRFTQMEMIARKPDGKSFATMMIERKEGHKQAYIVWVTL</sequence>
<dbReference type="RefSeq" id="WP_113619396.1">
    <property type="nucleotide sequence ID" value="NZ_QFFJ01000002.1"/>
</dbReference>
<comment type="caution">
    <text evidence="2">The sequence shown here is derived from an EMBL/GenBank/DDBJ whole genome shotgun (WGS) entry which is preliminary data.</text>
</comment>
<evidence type="ECO:0000313" key="2">
    <source>
        <dbReference type="EMBL" id="RBL90638.1"/>
    </source>
</evidence>
<organism evidence="2 3">
    <name type="scientific">Chitinophaga flava</name>
    <dbReference type="NCBI Taxonomy" id="2259036"/>
    <lineage>
        <taxon>Bacteria</taxon>
        <taxon>Pseudomonadati</taxon>
        <taxon>Bacteroidota</taxon>
        <taxon>Chitinophagia</taxon>
        <taxon>Chitinophagales</taxon>
        <taxon>Chitinophagaceae</taxon>
        <taxon>Chitinophaga</taxon>
    </lineage>
</organism>
<dbReference type="Proteomes" id="UP000253410">
    <property type="component" value="Unassembled WGS sequence"/>
</dbReference>
<accession>A0A365XX43</accession>